<protein>
    <submittedName>
        <fullName evidence="1">Uncharacterized protein</fullName>
    </submittedName>
</protein>
<accession>A0A9W6NR07</accession>
<dbReference type="AlphaFoldDB" id="A0A9W6NR07"/>
<organism evidence="1 2">
    <name type="scientific">Dactylosporangium matsuzakiense</name>
    <dbReference type="NCBI Taxonomy" id="53360"/>
    <lineage>
        <taxon>Bacteria</taxon>
        <taxon>Bacillati</taxon>
        <taxon>Actinomycetota</taxon>
        <taxon>Actinomycetes</taxon>
        <taxon>Micromonosporales</taxon>
        <taxon>Micromonosporaceae</taxon>
        <taxon>Dactylosporangium</taxon>
    </lineage>
</organism>
<evidence type="ECO:0000313" key="1">
    <source>
        <dbReference type="EMBL" id="GLL05893.1"/>
    </source>
</evidence>
<keyword evidence="2" id="KW-1185">Reference proteome</keyword>
<dbReference type="Proteomes" id="UP001143480">
    <property type="component" value="Unassembled WGS sequence"/>
</dbReference>
<proteinExistence type="predicted"/>
<gene>
    <name evidence="1" type="ORF">GCM10017581_076410</name>
</gene>
<reference evidence="1" key="1">
    <citation type="journal article" date="2014" name="Int. J. Syst. Evol. Microbiol.">
        <title>Complete genome sequence of Corynebacterium casei LMG S-19264T (=DSM 44701T), isolated from a smear-ripened cheese.</title>
        <authorList>
            <consortium name="US DOE Joint Genome Institute (JGI-PGF)"/>
            <person name="Walter F."/>
            <person name="Albersmeier A."/>
            <person name="Kalinowski J."/>
            <person name="Ruckert C."/>
        </authorList>
    </citation>
    <scope>NUCLEOTIDE SEQUENCE</scope>
    <source>
        <strain evidence="1">VKM Ac-1321</strain>
    </source>
</reference>
<dbReference type="RefSeq" id="WP_271189881.1">
    <property type="nucleotide sequence ID" value="NZ_BSFP01000065.1"/>
</dbReference>
<name>A0A9W6NR07_9ACTN</name>
<evidence type="ECO:0000313" key="2">
    <source>
        <dbReference type="Proteomes" id="UP001143480"/>
    </source>
</evidence>
<reference evidence="1" key="2">
    <citation type="submission" date="2023-01" db="EMBL/GenBank/DDBJ databases">
        <authorList>
            <person name="Sun Q."/>
            <person name="Evtushenko L."/>
        </authorList>
    </citation>
    <scope>NUCLEOTIDE SEQUENCE</scope>
    <source>
        <strain evidence="1">VKM Ac-1321</strain>
    </source>
</reference>
<dbReference type="EMBL" id="BSFP01000065">
    <property type="protein sequence ID" value="GLL05893.1"/>
    <property type="molecule type" value="Genomic_DNA"/>
</dbReference>
<comment type="caution">
    <text evidence="1">The sequence shown here is derived from an EMBL/GenBank/DDBJ whole genome shotgun (WGS) entry which is preliminary data.</text>
</comment>
<sequence length="91" mass="9837">MLPHVEAFRVADAVGATYVYRRHSLDADLTHDGIDLPEVPGAVDPRLAAVGERLTHGLPGRLVAALPAREQRILAMRFTDEMPQASIAGEP</sequence>